<dbReference type="EMBL" id="JAENHL010000007">
    <property type="protein sequence ID" value="MBK1868738.1"/>
    <property type="molecule type" value="Genomic_DNA"/>
</dbReference>
<reference evidence="1" key="1">
    <citation type="submission" date="2021-01" db="EMBL/GenBank/DDBJ databases">
        <authorList>
            <person name="Sun Q."/>
        </authorList>
    </citation>
    <scope>NUCLEOTIDE SEQUENCE</scope>
    <source>
        <strain evidence="1">YIM B02566</strain>
    </source>
</reference>
<keyword evidence="1" id="KW-0067">ATP-binding</keyword>
<accession>A0ACC5R7Y2</accession>
<evidence type="ECO:0000313" key="1">
    <source>
        <dbReference type="EMBL" id="MBK1868738.1"/>
    </source>
</evidence>
<comment type="caution">
    <text evidence="1">The sequence shown here is derived from an EMBL/GenBank/DDBJ whole genome shotgun (WGS) entry which is preliminary data.</text>
</comment>
<evidence type="ECO:0000313" key="2">
    <source>
        <dbReference type="Proteomes" id="UP000616151"/>
    </source>
</evidence>
<organism evidence="1 2">
    <name type="scientific">Taklimakanibacter albus</name>
    <dbReference type="NCBI Taxonomy" id="2800327"/>
    <lineage>
        <taxon>Bacteria</taxon>
        <taxon>Pseudomonadati</taxon>
        <taxon>Pseudomonadota</taxon>
        <taxon>Alphaproteobacteria</taxon>
        <taxon>Hyphomicrobiales</taxon>
        <taxon>Aestuariivirgaceae</taxon>
        <taxon>Taklimakanibacter</taxon>
    </lineage>
</organism>
<proteinExistence type="predicted"/>
<keyword evidence="2" id="KW-1185">Reference proteome</keyword>
<gene>
    <name evidence="1" type="ORF">JHL16_20445</name>
</gene>
<keyword evidence="1" id="KW-0547">Nucleotide-binding</keyword>
<protein>
    <submittedName>
        <fullName evidence="1">ABC transporter ATP-binding protein</fullName>
    </submittedName>
</protein>
<sequence length="359" mass="38399">MPHLELASISKSFKSNKVLDDISLAADAGEIVVIFGPSGTGKTVLLRLIAGVEEPTAGTISIDDQDMADVAPEHRDVGMAFQNFALFPHFDAFENIATPLRARAQSAAQIKEGVARVAKLLKIDHVLSHAPRQLSNGQKQRTALARALASSPKLLLLDDPLRNVDAKLRFEMRLELPRLLREAKSTVLYVTQDYKEAMALADRIAVLAHGKFVQVATPEEIYRHPATVNVARLFGDPTINLVETVVGEGATIDLAGETVEIDKAYAGLKGRSVTFGVRPEAVALGDGAGLKAQVMAVTPLNERTVLLLQTKGGAELLASLPSSSPAIPKAESEVTISFNPIGSHLFDRETGATHAKGRA</sequence>
<dbReference type="Proteomes" id="UP000616151">
    <property type="component" value="Unassembled WGS sequence"/>
</dbReference>
<name>A0ACC5R7Y2_9HYPH</name>